<sequence>MAAFPKSLKELCTPAVIYFVISMVSLVMILLQNLGNSNSYNVGSFSCRVPNTAMVFVVKLIYVLFWTYILNLICKDGHTGLSWLLVLLPWILLFVIIGLLMLNM</sequence>
<name>A0A6C0ARL6_9ZZZZ</name>
<feature type="transmembrane region" description="Helical" evidence="1">
    <location>
        <begin position="81"/>
        <end position="102"/>
    </location>
</feature>
<feature type="transmembrane region" description="Helical" evidence="1">
    <location>
        <begin position="12"/>
        <end position="32"/>
    </location>
</feature>
<dbReference type="EMBL" id="MN740762">
    <property type="protein sequence ID" value="QHS82050.1"/>
    <property type="molecule type" value="Genomic_DNA"/>
</dbReference>
<evidence type="ECO:0000256" key="1">
    <source>
        <dbReference type="SAM" id="Phobius"/>
    </source>
</evidence>
<proteinExistence type="predicted"/>
<dbReference type="AlphaFoldDB" id="A0A6C0ARL6"/>
<feature type="transmembrane region" description="Helical" evidence="1">
    <location>
        <begin position="52"/>
        <end position="74"/>
    </location>
</feature>
<keyword evidence="1" id="KW-1133">Transmembrane helix</keyword>
<organism evidence="2">
    <name type="scientific">viral metagenome</name>
    <dbReference type="NCBI Taxonomy" id="1070528"/>
    <lineage>
        <taxon>unclassified sequences</taxon>
        <taxon>metagenomes</taxon>
        <taxon>organismal metagenomes</taxon>
    </lineage>
</organism>
<evidence type="ECO:0000313" key="2">
    <source>
        <dbReference type="EMBL" id="QHS82050.1"/>
    </source>
</evidence>
<keyword evidence="1" id="KW-0472">Membrane</keyword>
<accession>A0A6C0ARL6</accession>
<protein>
    <submittedName>
        <fullName evidence="2">Uncharacterized protein</fullName>
    </submittedName>
</protein>
<reference evidence="2" key="1">
    <citation type="journal article" date="2020" name="Nature">
        <title>Giant virus diversity and host interactions through global metagenomics.</title>
        <authorList>
            <person name="Schulz F."/>
            <person name="Roux S."/>
            <person name="Paez-Espino D."/>
            <person name="Jungbluth S."/>
            <person name="Walsh D.A."/>
            <person name="Denef V.J."/>
            <person name="McMahon K.D."/>
            <person name="Konstantinidis K.T."/>
            <person name="Eloe-Fadrosh E.A."/>
            <person name="Kyrpides N.C."/>
            <person name="Woyke T."/>
        </authorList>
    </citation>
    <scope>NUCLEOTIDE SEQUENCE</scope>
    <source>
        <strain evidence="2">GVMAG-S-1101165-79</strain>
    </source>
</reference>
<keyword evidence="1" id="KW-0812">Transmembrane</keyword>